<evidence type="ECO:0000313" key="4">
    <source>
        <dbReference type="Proteomes" id="UP000650467"/>
    </source>
</evidence>
<evidence type="ECO:0000256" key="1">
    <source>
        <dbReference type="SAM" id="MobiDB-lite"/>
    </source>
</evidence>
<keyword evidence="2" id="KW-1133">Transmembrane helix</keyword>
<dbReference type="Proteomes" id="UP000650467">
    <property type="component" value="Unassembled WGS sequence"/>
</dbReference>
<name>A0A835S9P6_CHLIN</name>
<keyword evidence="2" id="KW-0812">Transmembrane</keyword>
<dbReference type="OrthoDB" id="10470648at2759"/>
<sequence>MYTLVRQSPLSGWQWATLKVVLEFLMFFIITFNPTHEHVRRRAAAGSPRGGGRGAIGRQGRRPAASRGGGSSSSAGRGWAFELCLVRRGEGSVLGAS</sequence>
<feature type="compositionally biased region" description="Low complexity" evidence="1">
    <location>
        <begin position="58"/>
        <end position="76"/>
    </location>
</feature>
<feature type="region of interest" description="Disordered" evidence="1">
    <location>
        <begin position="38"/>
        <end position="76"/>
    </location>
</feature>
<feature type="compositionally biased region" description="Gly residues" evidence="1">
    <location>
        <begin position="48"/>
        <end position="57"/>
    </location>
</feature>
<organism evidence="3 4">
    <name type="scientific">Chlamydomonas incerta</name>
    <dbReference type="NCBI Taxonomy" id="51695"/>
    <lineage>
        <taxon>Eukaryota</taxon>
        <taxon>Viridiplantae</taxon>
        <taxon>Chlorophyta</taxon>
        <taxon>core chlorophytes</taxon>
        <taxon>Chlorophyceae</taxon>
        <taxon>CS clade</taxon>
        <taxon>Chlamydomonadales</taxon>
        <taxon>Chlamydomonadaceae</taxon>
        <taxon>Chlamydomonas</taxon>
    </lineage>
</organism>
<comment type="caution">
    <text evidence="3">The sequence shown here is derived from an EMBL/GenBank/DDBJ whole genome shotgun (WGS) entry which is preliminary data.</text>
</comment>
<evidence type="ECO:0000256" key="2">
    <source>
        <dbReference type="SAM" id="Phobius"/>
    </source>
</evidence>
<keyword evidence="4" id="KW-1185">Reference proteome</keyword>
<gene>
    <name evidence="3" type="ORF">HXX76_015442</name>
</gene>
<accession>A0A835S9P6</accession>
<keyword evidence="2" id="KW-0472">Membrane</keyword>
<dbReference type="EMBL" id="JAEHOC010000082">
    <property type="protein sequence ID" value="KAG2423293.1"/>
    <property type="molecule type" value="Genomic_DNA"/>
</dbReference>
<protein>
    <submittedName>
        <fullName evidence="3">Uncharacterized protein</fullName>
    </submittedName>
</protein>
<proteinExistence type="predicted"/>
<dbReference type="AlphaFoldDB" id="A0A835S9P6"/>
<feature type="transmembrane region" description="Helical" evidence="2">
    <location>
        <begin position="12"/>
        <end position="32"/>
    </location>
</feature>
<reference evidence="3" key="1">
    <citation type="journal article" date="2020" name="bioRxiv">
        <title>Comparative genomics of Chlamydomonas.</title>
        <authorList>
            <person name="Craig R.J."/>
            <person name="Hasan A.R."/>
            <person name="Ness R.W."/>
            <person name="Keightley P.D."/>
        </authorList>
    </citation>
    <scope>NUCLEOTIDE SEQUENCE</scope>
    <source>
        <strain evidence="3">SAG 7.73</strain>
    </source>
</reference>
<evidence type="ECO:0000313" key="3">
    <source>
        <dbReference type="EMBL" id="KAG2423293.1"/>
    </source>
</evidence>